<proteinExistence type="predicted"/>
<sequence>MATTAPAGRPDPRMEGKDTDVESEVTTSAETQSRKRGRGGDRTLGTAVRSGSFHGRLEGATTSCGGQEESGGGQHFALGSTLYKRRTRHEHGREIARRLIDFRGFDLSEAQANDVARFIDLLPEEMEERVREVLENCVDIDDAIAKLASVKMLEQTAQCSVGDFSEATLSEAHSGLTGGERGEGERDTATATSSAPVLTLEWVNAVVNEMGSSVDMSDAQNRATRVLQTFEGAVRQRCAEQNDHSKMMKLKRENALLKRAVAIQNSRMQDLKPLQTRVGELESACAQYDERLKAAERQNYSLQVNLRLAMQHGEQSQSPFGSKNHDVF</sequence>
<dbReference type="OrthoDB" id="568004at2759"/>
<dbReference type="RefSeq" id="XP_003083011.2">
    <property type="nucleotide sequence ID" value="XM_003082963.2"/>
</dbReference>
<feature type="region of interest" description="Disordered" evidence="2">
    <location>
        <begin position="172"/>
        <end position="193"/>
    </location>
</feature>
<evidence type="ECO:0000313" key="3">
    <source>
        <dbReference type="EMBL" id="CEG02104.1"/>
    </source>
</evidence>
<gene>
    <name evidence="3" type="ORF">OT_ostta14g01860</name>
</gene>
<dbReference type="KEGG" id="ota:OT_ostta14g01860"/>
<dbReference type="FunCoup" id="A0A096PAY1">
    <property type="interactions" value="205"/>
</dbReference>
<accession>A0A096PAY1</accession>
<name>A0A096PAY1_OSTTA</name>
<dbReference type="InParanoid" id="A0A096PAY1"/>
<dbReference type="EMBL" id="CAID01000014">
    <property type="protein sequence ID" value="CEG02104.1"/>
    <property type="molecule type" value="Genomic_DNA"/>
</dbReference>
<dbReference type="PANTHER" id="PTHR31245:SF20">
    <property type="entry name" value="F18B13.13 PROTEIN"/>
    <property type="match status" value="1"/>
</dbReference>
<comment type="caution">
    <text evidence="3">The sequence shown here is derived from an EMBL/GenBank/DDBJ whole genome shotgun (WGS) entry which is preliminary data.</text>
</comment>
<evidence type="ECO:0000313" key="4">
    <source>
        <dbReference type="Proteomes" id="UP000009170"/>
    </source>
</evidence>
<dbReference type="GeneID" id="9837662"/>
<dbReference type="Proteomes" id="UP000009170">
    <property type="component" value="Unassembled WGS sequence"/>
</dbReference>
<keyword evidence="4" id="KW-1185">Reference proteome</keyword>
<feature type="region of interest" description="Disordered" evidence="2">
    <location>
        <begin position="1"/>
        <end position="48"/>
    </location>
</feature>
<dbReference type="PANTHER" id="PTHR31245">
    <property type="entry name" value="UBIQUITIN SYSTEM COMPONENT CUE PROTEIN"/>
    <property type="match status" value="1"/>
</dbReference>
<feature type="compositionally biased region" description="Basic and acidic residues" evidence="2">
    <location>
        <begin position="10"/>
        <end position="20"/>
    </location>
</feature>
<protein>
    <submittedName>
        <fullName evidence="3">Unnamed product</fullName>
    </submittedName>
</protein>
<keyword evidence="1" id="KW-0175">Coiled coil</keyword>
<organism evidence="3 4">
    <name type="scientific">Ostreococcus tauri</name>
    <name type="common">Marine green alga</name>
    <dbReference type="NCBI Taxonomy" id="70448"/>
    <lineage>
        <taxon>Eukaryota</taxon>
        <taxon>Viridiplantae</taxon>
        <taxon>Chlorophyta</taxon>
        <taxon>Mamiellophyceae</taxon>
        <taxon>Mamiellales</taxon>
        <taxon>Bathycoccaceae</taxon>
        <taxon>Ostreococcus</taxon>
    </lineage>
</organism>
<feature type="coiled-coil region" evidence="1">
    <location>
        <begin position="278"/>
        <end position="305"/>
    </location>
</feature>
<dbReference type="AlphaFoldDB" id="A0A096PAY1"/>
<reference evidence="3 4" key="2">
    <citation type="journal article" date="2014" name="BMC Genomics">
        <title>An improved genome of the model marine alga Ostreococcus tauri unfolds by assessing Illumina de novo assemblies.</title>
        <authorList>
            <person name="Blanc-Mathieu R."/>
            <person name="Verhelst B."/>
            <person name="Derelle E."/>
            <person name="Rombauts S."/>
            <person name="Bouget F.Y."/>
            <person name="Carre I."/>
            <person name="Chateau A."/>
            <person name="Eyre-Walker A."/>
            <person name="Grimsley N."/>
            <person name="Moreau H."/>
            <person name="Piegu B."/>
            <person name="Rivals E."/>
            <person name="Schackwitz W."/>
            <person name="Van de Peer Y."/>
            <person name="Piganeau G."/>
        </authorList>
    </citation>
    <scope>NUCLEOTIDE SEQUENCE [LARGE SCALE GENOMIC DNA]</scope>
    <source>
        <strain evidence="4">OTTH 0595 / CCAP 157/2 / RCC745</strain>
    </source>
</reference>
<reference evidence="4" key="1">
    <citation type="journal article" date="2006" name="Proc. Natl. Acad. Sci. U.S.A.">
        <title>Genome analysis of the smallest free-living eukaryote Ostreococcus tauri unveils many unique features.</title>
        <authorList>
            <person name="Derelle E."/>
            <person name="Ferraz C."/>
            <person name="Rombauts S."/>
            <person name="Rouze P."/>
            <person name="Worden A.Z."/>
            <person name="Robbens S."/>
            <person name="Partensky F."/>
            <person name="Degroeve S."/>
            <person name="Echeynie S."/>
            <person name="Cooke R."/>
            <person name="Saeys Y."/>
            <person name="Wuyts J."/>
            <person name="Jabbari K."/>
            <person name="Bowler C."/>
            <person name="Panaud O."/>
            <person name="Piegu B."/>
            <person name="Ball S.G."/>
            <person name="Ral J.-P."/>
            <person name="Bouget F.-Y."/>
            <person name="Piganeau G."/>
            <person name="De Baets B."/>
            <person name="Picard A."/>
            <person name="Delseny M."/>
            <person name="Demaille J."/>
            <person name="Van de Peer Y."/>
            <person name="Moreau H."/>
        </authorList>
    </citation>
    <scope>NUCLEOTIDE SEQUENCE [LARGE SCALE GENOMIC DNA]</scope>
    <source>
        <strain evidence="4">OTTH 0595 / CCAP 157/2 / RCC745</strain>
    </source>
</reference>
<evidence type="ECO:0000256" key="2">
    <source>
        <dbReference type="SAM" id="MobiDB-lite"/>
    </source>
</evidence>
<evidence type="ECO:0000256" key="1">
    <source>
        <dbReference type="SAM" id="Coils"/>
    </source>
</evidence>